<dbReference type="STRING" id="2045.KR76_20675"/>
<gene>
    <name evidence="1" type="ORF">KR76_20675</name>
</gene>
<dbReference type="AlphaFoldDB" id="A0A0A1DU06"/>
<sequence length="157" mass="17614">MLRAFLDSQRATLVRQTDGLDAVQLGQALPPTSMTLGGMLKHLAYVEDWWFGVTLAGAPPTPPFEKVDWRRNRDWDWTSAADDEPDELRELLRAAIRRSDAILDGVTDLDALAARRQRRTGAGISVRWILLHMVEEYARHLGHADLLREAVDGTTGL</sequence>
<evidence type="ECO:0000313" key="2">
    <source>
        <dbReference type="Proteomes" id="UP000030300"/>
    </source>
</evidence>
<evidence type="ECO:0000313" key="1">
    <source>
        <dbReference type="EMBL" id="AIY20082.2"/>
    </source>
</evidence>
<dbReference type="Pfam" id="PF04978">
    <property type="entry name" value="MST"/>
    <property type="match status" value="1"/>
</dbReference>
<dbReference type="eggNOG" id="COG2318">
    <property type="taxonomic scope" value="Bacteria"/>
</dbReference>
<dbReference type="InterPro" id="IPR034660">
    <property type="entry name" value="DinB/YfiT-like"/>
</dbReference>
<dbReference type="EMBL" id="CP009896">
    <property type="protein sequence ID" value="AIY20082.2"/>
    <property type="molecule type" value="Genomic_DNA"/>
</dbReference>
<accession>A0A0A1DU06</accession>
<proteinExistence type="predicted"/>
<dbReference type="KEGG" id="psim:KR76_20675"/>
<name>A0A0A1DU06_NOCSI</name>
<dbReference type="SUPFAM" id="SSF109854">
    <property type="entry name" value="DinB/YfiT-like putative metalloenzymes"/>
    <property type="match status" value="1"/>
</dbReference>
<protein>
    <recommendedName>
        <fullName evidence="3">Mini-circle protein</fullName>
    </recommendedName>
</protein>
<keyword evidence="2" id="KW-1185">Reference proteome</keyword>
<dbReference type="InterPro" id="IPR007061">
    <property type="entry name" value="MST-like"/>
</dbReference>
<evidence type="ECO:0008006" key="3">
    <source>
        <dbReference type="Google" id="ProtNLM"/>
    </source>
</evidence>
<dbReference type="Gene3D" id="1.20.120.450">
    <property type="entry name" value="dinb family like domain"/>
    <property type="match status" value="1"/>
</dbReference>
<dbReference type="OrthoDB" id="4548523at2"/>
<reference evidence="1 2" key="1">
    <citation type="journal article" date="2015" name="Genome Announc.">
        <title>Complete Genome Sequence of Steroid-Transforming Nocardioides simplex VKM Ac-2033D.</title>
        <authorList>
            <person name="Shtratnikova V.Y."/>
            <person name="Schelkunov M.I."/>
            <person name="Pekov Y.A."/>
            <person name="Fokina V.V."/>
            <person name="Logacheva M.D."/>
            <person name="Sokolov S.L."/>
            <person name="Bragin E.Y."/>
            <person name="Ashapkin V.V."/>
            <person name="Donova M.V."/>
        </authorList>
    </citation>
    <scope>NUCLEOTIDE SEQUENCE [LARGE SCALE GENOMIC DNA]</scope>
    <source>
        <strain evidence="1 2">VKM Ac-2033D</strain>
    </source>
</reference>
<dbReference type="Proteomes" id="UP000030300">
    <property type="component" value="Chromosome"/>
</dbReference>
<dbReference type="HOGENOM" id="CLU_097062_2_0_11"/>
<organism evidence="1 2">
    <name type="scientific">Nocardioides simplex</name>
    <name type="common">Arthrobacter simplex</name>
    <dbReference type="NCBI Taxonomy" id="2045"/>
    <lineage>
        <taxon>Bacteria</taxon>
        <taxon>Bacillati</taxon>
        <taxon>Actinomycetota</taxon>
        <taxon>Actinomycetes</taxon>
        <taxon>Propionibacteriales</taxon>
        <taxon>Nocardioidaceae</taxon>
        <taxon>Pimelobacter</taxon>
    </lineage>
</organism>